<dbReference type="AlphaFoldDB" id="A0A290Q5B2"/>
<dbReference type="SUPFAM" id="SSF56935">
    <property type="entry name" value="Porins"/>
    <property type="match status" value="1"/>
</dbReference>
<accession>A0A290Q5B2</accession>
<feature type="chain" id="PRO_5012719161" description="Porin" evidence="1">
    <location>
        <begin position="25"/>
        <end position="424"/>
    </location>
</feature>
<dbReference type="KEGG" id="vbh:CMV30_06805"/>
<protein>
    <recommendedName>
        <fullName evidence="4">Porin</fullName>
    </recommendedName>
</protein>
<sequence length="424" mass="46013">MIKTLRSLPALTLAALATTGTVSAIDAGGIAIHGSLSATGAYSDQYDYYGETADHFDMIAQELTLNGTYRFENGLRAAAQVYAYDLAGYSDLTLDFATLDYSFSEYIGLRAGRNKLPQGMYGEVQDLDQIRTFASLPLNFYPRGLRSLSTGYNGLGLYGSAALGKAGSLEYQVFGGWMSNIDGESPFAKGLASITVAEGADLDKVYGGALTWNTPLEGLKFVYTHNYLPGLVLNSRVQTRAGLVETGYSTQAADQIDFFYGAGTWDYSGLFAGTSGSSEVDVTVKVFAVEYTRDKWVAAAEYKLTQNEGVTSLPALGVNRSPVESEEQSWYAQVTYQATDKLGVGVYYAQSDFDPDNKDPLDDKYTSVDDLALGASYALTDNWLFKIEAHAMDGLAKLDIVGDRNLGATDPKWNYFVVKTTFSF</sequence>
<feature type="signal peptide" evidence="1">
    <location>
        <begin position="1"/>
        <end position="24"/>
    </location>
</feature>
<dbReference type="InterPro" id="IPR023614">
    <property type="entry name" value="Porin_dom_sf"/>
</dbReference>
<evidence type="ECO:0000313" key="3">
    <source>
        <dbReference type="Proteomes" id="UP000217265"/>
    </source>
</evidence>
<dbReference type="OrthoDB" id="197869at2"/>
<keyword evidence="3" id="KW-1185">Reference proteome</keyword>
<reference evidence="2 3" key="1">
    <citation type="submission" date="2017-09" db="EMBL/GenBank/DDBJ databases">
        <title>Complete genome sequence of Verrucomicrobial strain HZ-65, isolated from freshwater.</title>
        <authorList>
            <person name="Choi A."/>
        </authorList>
    </citation>
    <scope>NUCLEOTIDE SEQUENCE [LARGE SCALE GENOMIC DNA]</scope>
    <source>
        <strain evidence="2 3">HZ-65</strain>
    </source>
</reference>
<evidence type="ECO:0000256" key="1">
    <source>
        <dbReference type="SAM" id="SignalP"/>
    </source>
</evidence>
<dbReference type="Gene3D" id="2.40.160.10">
    <property type="entry name" value="Porin"/>
    <property type="match status" value="1"/>
</dbReference>
<dbReference type="RefSeq" id="WP_096055316.1">
    <property type="nucleotide sequence ID" value="NZ_CP023344.1"/>
</dbReference>
<evidence type="ECO:0000313" key="2">
    <source>
        <dbReference type="EMBL" id="ATC63684.1"/>
    </source>
</evidence>
<organism evidence="2 3">
    <name type="scientific">Nibricoccus aquaticus</name>
    <dbReference type="NCBI Taxonomy" id="2576891"/>
    <lineage>
        <taxon>Bacteria</taxon>
        <taxon>Pseudomonadati</taxon>
        <taxon>Verrucomicrobiota</taxon>
        <taxon>Opitutia</taxon>
        <taxon>Opitutales</taxon>
        <taxon>Opitutaceae</taxon>
        <taxon>Nibricoccus</taxon>
    </lineage>
</organism>
<evidence type="ECO:0008006" key="4">
    <source>
        <dbReference type="Google" id="ProtNLM"/>
    </source>
</evidence>
<keyword evidence="1" id="KW-0732">Signal</keyword>
<proteinExistence type="predicted"/>
<name>A0A290Q5B2_9BACT</name>
<dbReference type="Proteomes" id="UP000217265">
    <property type="component" value="Chromosome"/>
</dbReference>
<gene>
    <name evidence="2" type="ORF">CMV30_06805</name>
</gene>
<dbReference type="EMBL" id="CP023344">
    <property type="protein sequence ID" value="ATC63684.1"/>
    <property type="molecule type" value="Genomic_DNA"/>
</dbReference>